<sequence>MEFSMKETIFVGPNNSGKTTAMDALILFLKARHKFTTRDFTISNWRSINDIGYVWANEAEFAKLDLRMDQWEQYLPTLDVWLNVSSKEVHYVSHLIPTLEWTGGVLGIRLRFEPENLLDLYNEFSTQYNNSKKVSNAKKKEGKINLWPKDLWDFLDKHLGKFFTVRTYLLNPELHESPQKLESTNLPLDIDAFNGLIKVDIINAQRGFSDPNSELADASTTNKTLSSQLRSYYDKHLNPAINPTEADLSALEMIYNAKESFDDNLKQSFAAPLKELEFLNYPGFGNPKIKLSTIINTVEGLSHESAVQYFLDESMLDLSLPEKYNGLGYQNLISIIFKLIRFRDEWMQVGKGIKTASGESDFSFEPLHLVLIEEPEAHLHAQVQQVFIKQAFNTLRRHDNLSDNNFTTQLVISTHSNHIAHEVDFNCLRYFKRQIEHGKSLHTSKVVNLSRTFGDETETTKFAIRYLKTTHSDLFFADAVIMVEGPAERMLIPYFIKHHTKMSNCYISILEIGGSHAHTLKPLIESLGIISLIITDIDSIDPENHNSKVPPRTSKGLQVGK</sequence>
<dbReference type="PANTHER" id="PTHR43581">
    <property type="entry name" value="ATP/GTP PHOSPHATASE"/>
    <property type="match status" value="1"/>
</dbReference>
<dbReference type="Pfam" id="PF13175">
    <property type="entry name" value="AAA_15"/>
    <property type="match status" value="1"/>
</dbReference>
<evidence type="ECO:0000259" key="2">
    <source>
        <dbReference type="Pfam" id="PF20469"/>
    </source>
</evidence>
<dbReference type="AlphaFoldDB" id="A0AAU8FTT9"/>
<feature type="domain" description="OLD protein-like TOPRIM" evidence="2">
    <location>
        <begin position="475"/>
        <end position="538"/>
    </location>
</feature>
<dbReference type="InterPro" id="IPR051396">
    <property type="entry name" value="Bact_Antivir_Def_Nuclease"/>
</dbReference>
<dbReference type="InterPro" id="IPR041685">
    <property type="entry name" value="AAA_GajA/Old/RecF-like"/>
</dbReference>
<evidence type="ECO:0000313" key="3">
    <source>
        <dbReference type="EMBL" id="XCH28052.1"/>
    </source>
</evidence>
<protein>
    <submittedName>
        <fullName evidence="3">AAA family ATPase</fullName>
    </submittedName>
</protein>
<dbReference type="Gene3D" id="3.40.50.300">
    <property type="entry name" value="P-loop containing nucleotide triphosphate hydrolases"/>
    <property type="match status" value="1"/>
</dbReference>
<dbReference type="Pfam" id="PF20469">
    <property type="entry name" value="OLD-like_TOPRIM"/>
    <property type="match status" value="1"/>
</dbReference>
<dbReference type="EMBL" id="CP159289">
    <property type="protein sequence ID" value="XCH28052.1"/>
    <property type="molecule type" value="Genomic_DNA"/>
</dbReference>
<proteinExistence type="predicted"/>
<dbReference type="RefSeq" id="WP_353723279.1">
    <property type="nucleotide sequence ID" value="NZ_CP159289.1"/>
</dbReference>
<dbReference type="SUPFAM" id="SSF52540">
    <property type="entry name" value="P-loop containing nucleoside triphosphate hydrolases"/>
    <property type="match status" value="1"/>
</dbReference>
<dbReference type="InterPro" id="IPR027417">
    <property type="entry name" value="P-loop_NTPase"/>
</dbReference>
<dbReference type="PANTHER" id="PTHR43581:SF2">
    <property type="entry name" value="EXCINUCLEASE ATPASE SUBUNIT"/>
    <property type="match status" value="1"/>
</dbReference>
<reference evidence="3" key="1">
    <citation type="submission" date="2024-06" db="EMBL/GenBank/DDBJ databases">
        <title>Sequencing and assembly of the genome of Dyadobacter sp. strain 676, a symbiont of Cyamopsis tetragonoloba.</title>
        <authorList>
            <person name="Guro P."/>
            <person name="Sazanova A."/>
            <person name="Kuznetsova I."/>
            <person name="Belimov A."/>
            <person name="Safronova V."/>
        </authorList>
    </citation>
    <scope>NUCLEOTIDE SEQUENCE</scope>
    <source>
        <strain evidence="3">676</strain>
    </source>
</reference>
<gene>
    <name evidence="3" type="ORF">ABV298_31660</name>
</gene>
<name>A0AAU8FTT9_9BACT</name>
<accession>A0AAU8FTT9</accession>
<organism evidence="3">
    <name type="scientific">Dyadobacter sp. 676</name>
    <dbReference type="NCBI Taxonomy" id="3088362"/>
    <lineage>
        <taxon>Bacteria</taxon>
        <taxon>Pseudomonadati</taxon>
        <taxon>Bacteroidota</taxon>
        <taxon>Cytophagia</taxon>
        <taxon>Cytophagales</taxon>
        <taxon>Spirosomataceae</taxon>
        <taxon>Dyadobacter</taxon>
    </lineage>
</organism>
<dbReference type="CDD" id="cd01026">
    <property type="entry name" value="TOPRIM_OLD"/>
    <property type="match status" value="1"/>
</dbReference>
<evidence type="ECO:0000259" key="1">
    <source>
        <dbReference type="Pfam" id="PF13175"/>
    </source>
</evidence>
<dbReference type="InterPro" id="IPR034139">
    <property type="entry name" value="TOPRIM_OLD"/>
</dbReference>
<feature type="domain" description="Endonuclease GajA/Old nuclease/RecF-like AAA" evidence="1">
    <location>
        <begin position="2"/>
        <end position="420"/>
    </location>
</feature>